<dbReference type="Pfam" id="PF15612">
    <property type="entry name" value="WHIM1"/>
    <property type="match status" value="1"/>
</dbReference>
<dbReference type="PhylomeDB" id="A7TT18"/>
<keyword evidence="2" id="KW-0539">Nucleus</keyword>
<feature type="region of interest" description="Disordered" evidence="3">
    <location>
        <begin position="324"/>
        <end position="363"/>
    </location>
</feature>
<accession>A7TT18</accession>
<dbReference type="KEGG" id="vpo:Kpol_295p4"/>
<feature type="region of interest" description="Disordered" evidence="3">
    <location>
        <begin position="727"/>
        <end position="802"/>
    </location>
</feature>
<evidence type="ECO:0000256" key="3">
    <source>
        <dbReference type="SAM" id="MobiDB-lite"/>
    </source>
</evidence>
<feature type="compositionally biased region" description="Basic and acidic residues" evidence="3">
    <location>
        <begin position="742"/>
        <end position="754"/>
    </location>
</feature>
<dbReference type="HOGENOM" id="CLU_014696_0_0_1"/>
<feature type="compositionally biased region" description="Polar residues" evidence="3">
    <location>
        <begin position="342"/>
        <end position="352"/>
    </location>
</feature>
<evidence type="ECO:0000259" key="4">
    <source>
        <dbReference type="Pfam" id="PF15612"/>
    </source>
</evidence>
<evidence type="ECO:0000256" key="2">
    <source>
        <dbReference type="ARBA" id="ARBA00023242"/>
    </source>
</evidence>
<evidence type="ECO:0000256" key="1">
    <source>
        <dbReference type="ARBA" id="ARBA00004123"/>
    </source>
</evidence>
<evidence type="ECO:0000313" key="5">
    <source>
        <dbReference type="EMBL" id="EDO14588.1"/>
    </source>
</evidence>
<comment type="subcellular location">
    <subcellularLocation>
        <location evidence="1">Nucleus</location>
    </subcellularLocation>
</comment>
<dbReference type="InterPro" id="IPR028942">
    <property type="entry name" value="WHIM1_dom"/>
</dbReference>
<feature type="domain" description="WHIM1" evidence="4">
    <location>
        <begin position="377"/>
        <end position="420"/>
    </location>
</feature>
<organism evidence="6">
    <name type="scientific">Vanderwaltozyma polyspora (strain ATCC 22028 / DSM 70294 / BCRC 21397 / CBS 2163 / NBRC 10782 / NRRL Y-8283 / UCD 57-17)</name>
    <name type="common">Kluyveromyces polysporus</name>
    <dbReference type="NCBI Taxonomy" id="436907"/>
    <lineage>
        <taxon>Eukaryota</taxon>
        <taxon>Fungi</taxon>
        <taxon>Dikarya</taxon>
        <taxon>Ascomycota</taxon>
        <taxon>Saccharomycotina</taxon>
        <taxon>Saccharomycetes</taxon>
        <taxon>Saccharomycetales</taxon>
        <taxon>Saccharomycetaceae</taxon>
        <taxon>Vanderwaltozyma</taxon>
    </lineage>
</organism>
<dbReference type="eggNOG" id="ENOG502TBCM">
    <property type="taxonomic scope" value="Eukaryota"/>
</dbReference>
<dbReference type="GO" id="GO:0005634">
    <property type="term" value="C:nucleus"/>
    <property type="evidence" value="ECO:0007669"/>
    <property type="project" value="UniProtKB-SubCell"/>
</dbReference>
<sequence>MNNADVPGIGDQPELKSRLRKRPAKKQMTFDDFKSIKAVKTQEKPKRIRKKSKTAEKVMKKSKKVVKVLKKDPIENDVNIINSGNDSDDDDDNDNDNSNVEIIKKTEKIKDLKPATHLKLLNNSKKNFMFNIPLTLKPDFNEQSILSSNWSPNCALTNEEFIKENGLINNDFTSKLKSKLIPYAGDIIKVMSFINKFHFVFSTELINISFQEFEIGLNLYPEEYDENTLTDEKPALYENNLPPKDIIIAQDKMNLLFLTMLKLLFLPLKTDNQPHLHRPYASMNNIRSKEAFVKLVRSLRYSVFGWGLPKEWRINNATINSESYKNQENMDDSEEEIKPELANSSSTPSLLDNSEKSSDNAQNEEELQYGMQILENIPVFNPQLAKIGILGLEPRERIILLRAMVDWCTAHSPKIHNEIYRLTHFKKEPAFGVPTQHASRFLIDGVELTYLQFEKLCSLFIKRYERKHKRKGQKGQLDAAKKEELERKMIVLKEIQDILKVCPKEEKQKTSVSLYNKWIEIFEGDINDNPLSSPFEDELYKIRESEFFVGRMPSVGDFYVPIMSTYFDRNSPLSLYKDIRNLNKLFKRFSKDNTETNSLLKHMKESNSKDFRLFFYDTYGVVNDLINNSTSDKTYWYEIANNSETLKNFIQTLEKQISGYKSDVKASKINQDDFKLEILIYRIEILRDYLNGLYSIFRQLEILASEFADVQLTSRTLRRSQRRDITTNKYYNNGGGSDEEILSQKEEVHSKSDEETYNEEYFDEEDLAFDNTDQEYEKTVKRQKTETREERFRRRLTSKNVP</sequence>
<feature type="region of interest" description="Disordered" evidence="3">
    <location>
        <begin position="1"/>
        <end position="61"/>
    </location>
</feature>
<dbReference type="GeneID" id="5542606"/>
<proteinExistence type="predicted"/>
<feature type="compositionally biased region" description="Acidic residues" evidence="3">
    <location>
        <begin position="86"/>
        <end position="95"/>
    </location>
</feature>
<dbReference type="STRING" id="436907.A7TT18"/>
<feature type="compositionally biased region" description="Basic and acidic residues" evidence="3">
    <location>
        <begin position="775"/>
        <end position="792"/>
    </location>
</feature>
<dbReference type="EMBL" id="DS480536">
    <property type="protein sequence ID" value="EDO14588.1"/>
    <property type="molecule type" value="Genomic_DNA"/>
</dbReference>
<dbReference type="AlphaFoldDB" id="A7TT18"/>
<dbReference type="Proteomes" id="UP000000267">
    <property type="component" value="Unassembled WGS sequence"/>
</dbReference>
<feature type="compositionally biased region" description="Acidic residues" evidence="3">
    <location>
        <begin position="755"/>
        <end position="774"/>
    </location>
</feature>
<dbReference type="OMA" id="WGLPKEW"/>
<feature type="region of interest" description="Disordered" evidence="3">
    <location>
        <begin position="77"/>
        <end position="98"/>
    </location>
</feature>
<name>A7TT18_VANPO</name>
<dbReference type="InParanoid" id="A7TT18"/>
<gene>
    <name evidence="5" type="ORF">Kpol_295p4</name>
</gene>
<evidence type="ECO:0000313" key="6">
    <source>
        <dbReference type="Proteomes" id="UP000000267"/>
    </source>
</evidence>
<protein>
    <recommendedName>
        <fullName evidence="4">WHIM1 domain-containing protein</fullName>
    </recommendedName>
</protein>
<keyword evidence="6" id="KW-1185">Reference proteome</keyword>
<feature type="compositionally biased region" description="Basic residues" evidence="3">
    <location>
        <begin position="793"/>
        <end position="802"/>
    </location>
</feature>
<dbReference type="RefSeq" id="XP_001642446.1">
    <property type="nucleotide sequence ID" value="XM_001642396.1"/>
</dbReference>
<dbReference type="OrthoDB" id="349045at2759"/>
<reference evidence="5 6" key="1">
    <citation type="journal article" date="2007" name="Proc. Natl. Acad. Sci. U.S.A.">
        <title>Independent sorting-out of thousands of duplicated gene pairs in two yeast species descended from a whole-genome duplication.</title>
        <authorList>
            <person name="Scannell D.R."/>
            <person name="Frank A.C."/>
            <person name="Conant G.C."/>
            <person name="Byrne K.P."/>
            <person name="Woolfit M."/>
            <person name="Wolfe K.H."/>
        </authorList>
    </citation>
    <scope>NUCLEOTIDE SEQUENCE [LARGE SCALE GENOMIC DNA]</scope>
    <source>
        <strain evidence="6">ATCC 22028 / DSM 70294 / BCRC 21397 / CBS 2163 / NBRC 10782 / NRRL Y-8283 / UCD 57-17</strain>
    </source>
</reference>
<feature type="compositionally biased region" description="Basic and acidic residues" evidence="3">
    <location>
        <begin position="28"/>
        <end position="45"/>
    </location>
</feature>